<dbReference type="Gene3D" id="3.40.630.30">
    <property type="match status" value="1"/>
</dbReference>
<protein>
    <submittedName>
        <fullName evidence="2">N-acetyltransferase</fullName>
    </submittedName>
</protein>
<evidence type="ECO:0000259" key="1">
    <source>
        <dbReference type="PROSITE" id="PS51186"/>
    </source>
</evidence>
<dbReference type="InterPro" id="IPR000182">
    <property type="entry name" value="GNAT_dom"/>
</dbReference>
<dbReference type="SUPFAM" id="SSF55729">
    <property type="entry name" value="Acyl-CoA N-acyltransferases (Nat)"/>
    <property type="match status" value="1"/>
</dbReference>
<sequence length="189" mass="20698">MTRKPGLLSVRAMDIVIRAELPGEEKIIDDLHLAAFGEEKLPRLLAALRSSGHWRYSFVAEAEGEVVGHVAFTRGWVDAPERLAEVAVLSPLGVRPDVQKRGVGRALVAHGVSVLAGEGWPVVFLEGDPRYYSRLGWEAGGPHGFEPPSTRIPAPAFQIVKLPAYEPWITGRLVYPEAFWLTDSVGLRG</sequence>
<organism evidence="2 3">
    <name type="scientific">Actinorhabdospora filicis</name>
    <dbReference type="NCBI Taxonomy" id="1785913"/>
    <lineage>
        <taxon>Bacteria</taxon>
        <taxon>Bacillati</taxon>
        <taxon>Actinomycetota</taxon>
        <taxon>Actinomycetes</taxon>
        <taxon>Micromonosporales</taxon>
        <taxon>Micromonosporaceae</taxon>
        <taxon>Actinorhabdospora</taxon>
    </lineage>
</organism>
<dbReference type="CDD" id="cd04301">
    <property type="entry name" value="NAT_SF"/>
    <property type="match status" value="1"/>
</dbReference>
<dbReference type="PROSITE" id="PS51186">
    <property type="entry name" value="GNAT"/>
    <property type="match status" value="1"/>
</dbReference>
<accession>A0A9W6WB43</accession>
<evidence type="ECO:0000313" key="2">
    <source>
        <dbReference type="EMBL" id="GLZ79703.1"/>
    </source>
</evidence>
<dbReference type="InterPro" id="IPR016181">
    <property type="entry name" value="Acyl_CoA_acyltransferase"/>
</dbReference>
<keyword evidence="3" id="KW-1185">Reference proteome</keyword>
<proteinExistence type="predicted"/>
<dbReference type="Pfam" id="PF00583">
    <property type="entry name" value="Acetyltransf_1"/>
    <property type="match status" value="1"/>
</dbReference>
<name>A0A9W6WB43_9ACTN</name>
<dbReference type="AlphaFoldDB" id="A0A9W6WB43"/>
<dbReference type="EMBL" id="BSTX01000003">
    <property type="protein sequence ID" value="GLZ79703.1"/>
    <property type="molecule type" value="Genomic_DNA"/>
</dbReference>
<dbReference type="GO" id="GO:0016747">
    <property type="term" value="F:acyltransferase activity, transferring groups other than amino-acyl groups"/>
    <property type="evidence" value="ECO:0007669"/>
    <property type="project" value="InterPro"/>
</dbReference>
<feature type="domain" description="N-acetyltransferase" evidence="1">
    <location>
        <begin position="15"/>
        <end position="182"/>
    </location>
</feature>
<dbReference type="Proteomes" id="UP001165079">
    <property type="component" value="Unassembled WGS sequence"/>
</dbReference>
<gene>
    <name evidence="2" type="ORF">Afil01_45100</name>
</gene>
<reference evidence="2" key="1">
    <citation type="submission" date="2023-03" db="EMBL/GenBank/DDBJ databases">
        <title>Actinorhabdospora filicis NBRC 111898.</title>
        <authorList>
            <person name="Ichikawa N."/>
            <person name="Sato H."/>
            <person name="Tonouchi N."/>
        </authorList>
    </citation>
    <scope>NUCLEOTIDE SEQUENCE</scope>
    <source>
        <strain evidence="2">NBRC 111898</strain>
    </source>
</reference>
<comment type="caution">
    <text evidence="2">The sequence shown here is derived from an EMBL/GenBank/DDBJ whole genome shotgun (WGS) entry which is preliminary data.</text>
</comment>
<evidence type="ECO:0000313" key="3">
    <source>
        <dbReference type="Proteomes" id="UP001165079"/>
    </source>
</evidence>